<dbReference type="Pfam" id="PF01381">
    <property type="entry name" value="HTH_3"/>
    <property type="match status" value="1"/>
</dbReference>
<dbReference type="GO" id="GO:0003677">
    <property type="term" value="F:DNA binding"/>
    <property type="evidence" value="ECO:0007669"/>
    <property type="project" value="UniProtKB-KW"/>
</dbReference>
<dbReference type="InterPro" id="IPR001387">
    <property type="entry name" value="Cro/C1-type_HTH"/>
</dbReference>
<dbReference type="PANTHER" id="PTHR46797">
    <property type="entry name" value="HTH-TYPE TRANSCRIPTIONAL REGULATOR"/>
    <property type="match status" value="1"/>
</dbReference>
<evidence type="ECO:0000256" key="3">
    <source>
        <dbReference type="ARBA" id="ARBA00023163"/>
    </source>
</evidence>
<name>A0A2D2D1M0_METT3</name>
<dbReference type="KEGG" id="mtw:CQW49_14155"/>
<dbReference type="CDD" id="cd00093">
    <property type="entry name" value="HTH_XRE"/>
    <property type="match status" value="1"/>
</dbReference>
<dbReference type="AlphaFoldDB" id="A0A2D2D1M0"/>
<evidence type="ECO:0000259" key="5">
    <source>
        <dbReference type="PROSITE" id="PS50943"/>
    </source>
</evidence>
<evidence type="ECO:0000313" key="7">
    <source>
        <dbReference type="Proteomes" id="UP000230709"/>
    </source>
</evidence>
<accession>A0A2D2D1M0</accession>
<evidence type="ECO:0000256" key="1">
    <source>
        <dbReference type="ARBA" id="ARBA00023015"/>
    </source>
</evidence>
<dbReference type="SMART" id="SM00530">
    <property type="entry name" value="HTH_XRE"/>
    <property type="match status" value="1"/>
</dbReference>
<dbReference type="PANTHER" id="PTHR46797:SF23">
    <property type="entry name" value="HTH-TYPE TRANSCRIPTIONAL REGULATOR SUTR"/>
    <property type="match status" value="1"/>
</dbReference>
<keyword evidence="2" id="KW-0238">DNA-binding</keyword>
<dbReference type="Gene3D" id="1.10.260.40">
    <property type="entry name" value="lambda repressor-like DNA-binding domains"/>
    <property type="match status" value="1"/>
</dbReference>
<reference evidence="7" key="1">
    <citation type="submission" date="2017-10" db="EMBL/GenBank/DDBJ databases">
        <title>Completed PacBio SMRT sequence of Methylosinus trichosporium OB3b reveals presence of a third large plasmid.</title>
        <authorList>
            <person name="Charles T.C."/>
            <person name="Lynch M.D.J."/>
            <person name="Heil J.R."/>
            <person name="Cheng J."/>
        </authorList>
    </citation>
    <scope>NUCLEOTIDE SEQUENCE [LARGE SCALE GENOMIC DNA]</scope>
    <source>
        <strain evidence="7">OB3b</strain>
    </source>
</reference>
<dbReference type="RefSeq" id="WP_003611946.1">
    <property type="nucleotide sequence ID" value="NZ_CP023737.1"/>
</dbReference>
<feature type="region of interest" description="Disordered" evidence="4">
    <location>
        <begin position="69"/>
        <end position="118"/>
    </location>
</feature>
<dbReference type="InterPro" id="IPR050807">
    <property type="entry name" value="TransReg_Diox_bact_type"/>
</dbReference>
<dbReference type="EMBL" id="CP023737">
    <property type="protein sequence ID" value="ATQ68901.1"/>
    <property type="molecule type" value="Genomic_DNA"/>
</dbReference>
<evidence type="ECO:0000313" key="6">
    <source>
        <dbReference type="EMBL" id="ATQ68901.1"/>
    </source>
</evidence>
<proteinExistence type="predicted"/>
<keyword evidence="1" id="KW-0805">Transcription regulation</keyword>
<dbReference type="Proteomes" id="UP000230709">
    <property type="component" value="Chromosome"/>
</dbReference>
<gene>
    <name evidence="6" type="ORF">CQW49_14155</name>
</gene>
<dbReference type="SUPFAM" id="SSF47413">
    <property type="entry name" value="lambda repressor-like DNA-binding domains"/>
    <property type="match status" value="1"/>
</dbReference>
<dbReference type="PROSITE" id="PS50943">
    <property type="entry name" value="HTH_CROC1"/>
    <property type="match status" value="1"/>
</dbReference>
<sequence length="118" mass="12850">MEMRETLARNLRKYRRAQRLSQEELGHRAELDRTYISSIERCVYSATVDVVGRLADALGIPALELLRPASESAEAKSSSATSAEGAGTKGQPKKSAKPSRKSEGPAQRRATARKKPGP</sequence>
<keyword evidence="3" id="KW-0804">Transcription</keyword>
<dbReference type="GO" id="GO:0005829">
    <property type="term" value="C:cytosol"/>
    <property type="evidence" value="ECO:0007669"/>
    <property type="project" value="TreeGrafter"/>
</dbReference>
<feature type="domain" description="HTH cro/C1-type" evidence="5">
    <location>
        <begin position="11"/>
        <end position="65"/>
    </location>
</feature>
<organism evidence="6 7">
    <name type="scientific">Methylosinus trichosporium (strain ATCC 35070 / NCIMB 11131 / UNIQEM 75 / OB3b)</name>
    <dbReference type="NCBI Taxonomy" id="595536"/>
    <lineage>
        <taxon>Bacteria</taxon>
        <taxon>Pseudomonadati</taxon>
        <taxon>Pseudomonadota</taxon>
        <taxon>Alphaproteobacteria</taxon>
        <taxon>Hyphomicrobiales</taxon>
        <taxon>Methylocystaceae</taxon>
        <taxon>Methylosinus</taxon>
    </lineage>
</organism>
<dbReference type="STRING" id="595536.GCA_000178815_02339"/>
<feature type="compositionally biased region" description="Low complexity" evidence="4">
    <location>
        <begin position="69"/>
        <end position="90"/>
    </location>
</feature>
<dbReference type="GO" id="GO:0003700">
    <property type="term" value="F:DNA-binding transcription factor activity"/>
    <property type="evidence" value="ECO:0007669"/>
    <property type="project" value="TreeGrafter"/>
</dbReference>
<evidence type="ECO:0000256" key="4">
    <source>
        <dbReference type="SAM" id="MobiDB-lite"/>
    </source>
</evidence>
<protein>
    <submittedName>
        <fullName evidence="6">XRE family transcriptional regulator</fullName>
    </submittedName>
</protein>
<evidence type="ECO:0000256" key="2">
    <source>
        <dbReference type="ARBA" id="ARBA00023125"/>
    </source>
</evidence>
<keyword evidence="7" id="KW-1185">Reference proteome</keyword>
<dbReference type="InterPro" id="IPR010982">
    <property type="entry name" value="Lambda_DNA-bd_dom_sf"/>
</dbReference>